<dbReference type="Gene3D" id="2.160.10.10">
    <property type="entry name" value="Hexapeptide repeat proteins"/>
    <property type="match status" value="1"/>
</dbReference>
<keyword evidence="4 8" id="KW-0808">Transferase</keyword>
<sequence>MAQAIKSALPTHLKSPLGGQGKSDEEFSSRHHGKTRSHMAFENTSTSVAAAQMRNALTQLSETVTDPEQKKLFETEMDNFFALFRRYLNDKAKGNAVDFKKVSDFQKHIPSIPKIIELDHLTITGAVNLGRGVTLKGTVIIVATEGSTIDVPPGSILENVVVQGSLRLLEH</sequence>
<dbReference type="InterPro" id="IPR016267">
    <property type="entry name" value="UDPGP_trans"/>
</dbReference>
<keyword evidence="5 8" id="KW-0548">Nucleotidyltransferase</keyword>
<dbReference type="Pfam" id="PF01704">
    <property type="entry name" value="UDPGP"/>
    <property type="match status" value="1"/>
</dbReference>
<dbReference type="OrthoDB" id="932129at2759"/>
<dbReference type="GO" id="GO:0003983">
    <property type="term" value="F:UTP:glucose-1-phosphate uridylyltransferase activity"/>
    <property type="evidence" value="ECO:0007669"/>
    <property type="project" value="UniProtKB-EC"/>
</dbReference>
<dbReference type="HOGENOM" id="CLU_1586091_0_0_1"/>
<gene>
    <name evidence="8" type="ORF">CFIO01_01407</name>
</gene>
<feature type="region of interest" description="Disordered" evidence="7">
    <location>
        <begin position="1"/>
        <end position="38"/>
    </location>
</feature>
<dbReference type="AlphaFoldDB" id="A0A010RRR7"/>
<evidence type="ECO:0000256" key="3">
    <source>
        <dbReference type="ARBA" id="ARBA00012415"/>
    </source>
</evidence>
<dbReference type="Proteomes" id="UP000020467">
    <property type="component" value="Unassembled WGS sequence"/>
</dbReference>
<reference evidence="8 9" key="1">
    <citation type="submission" date="2014-02" db="EMBL/GenBank/DDBJ databases">
        <title>The genome sequence of Colletotrichum fioriniae PJ7.</title>
        <authorList>
            <person name="Baroncelli R."/>
            <person name="Thon M.R."/>
        </authorList>
    </citation>
    <scope>NUCLEOTIDE SEQUENCE [LARGE SCALE GENOMIC DNA]</scope>
    <source>
        <strain evidence="8 9">PJ7</strain>
    </source>
</reference>
<dbReference type="InterPro" id="IPR011004">
    <property type="entry name" value="Trimer_LpxA-like_sf"/>
</dbReference>
<accession>A0A010RRR7</accession>
<name>A0A010RRR7_9PEZI</name>
<dbReference type="STRING" id="1445577.A0A010RRR7"/>
<dbReference type="FunFam" id="2.160.10.10:FF:000001">
    <property type="entry name" value="UTP--glucose-1-phosphate uridylyltransferase"/>
    <property type="match status" value="1"/>
</dbReference>
<keyword evidence="9" id="KW-1185">Reference proteome</keyword>
<comment type="similarity">
    <text evidence="2">Belongs to the UDPGP type 1 family.</text>
</comment>
<proteinExistence type="inferred from homology"/>
<evidence type="ECO:0000256" key="6">
    <source>
        <dbReference type="ARBA" id="ARBA00031959"/>
    </source>
</evidence>
<dbReference type="GO" id="GO:0006011">
    <property type="term" value="P:UDP-alpha-D-glucose metabolic process"/>
    <property type="evidence" value="ECO:0007669"/>
    <property type="project" value="InterPro"/>
</dbReference>
<comment type="function">
    <text evidence="1">Plays a central role as a glucosyl donor in cellular metabolic pathways.</text>
</comment>
<evidence type="ECO:0000313" key="8">
    <source>
        <dbReference type="EMBL" id="EXF83181.1"/>
    </source>
</evidence>
<dbReference type="KEGG" id="cfj:CFIO01_01407"/>
<dbReference type="PANTHER" id="PTHR43511">
    <property type="match status" value="1"/>
</dbReference>
<evidence type="ECO:0000256" key="5">
    <source>
        <dbReference type="ARBA" id="ARBA00022695"/>
    </source>
</evidence>
<dbReference type="EMBL" id="JARH01000261">
    <property type="protein sequence ID" value="EXF83181.1"/>
    <property type="molecule type" value="Genomic_DNA"/>
</dbReference>
<dbReference type="eggNOG" id="KOG2638">
    <property type="taxonomic scope" value="Eukaryota"/>
</dbReference>
<organism evidence="8 9">
    <name type="scientific">Colletotrichum fioriniae PJ7</name>
    <dbReference type="NCBI Taxonomy" id="1445577"/>
    <lineage>
        <taxon>Eukaryota</taxon>
        <taxon>Fungi</taxon>
        <taxon>Dikarya</taxon>
        <taxon>Ascomycota</taxon>
        <taxon>Pezizomycotina</taxon>
        <taxon>Sordariomycetes</taxon>
        <taxon>Hypocreomycetidae</taxon>
        <taxon>Glomerellales</taxon>
        <taxon>Glomerellaceae</taxon>
        <taxon>Colletotrichum</taxon>
        <taxon>Colletotrichum acutatum species complex</taxon>
    </lineage>
</organism>
<dbReference type="EC" id="2.7.7.9" evidence="3"/>
<comment type="caution">
    <text evidence="8">The sequence shown here is derived from an EMBL/GenBank/DDBJ whole genome shotgun (WGS) entry which is preliminary data.</text>
</comment>
<evidence type="ECO:0000256" key="7">
    <source>
        <dbReference type="SAM" id="MobiDB-lite"/>
    </source>
</evidence>
<dbReference type="SUPFAM" id="SSF51161">
    <property type="entry name" value="Trimeric LpxA-like enzymes"/>
    <property type="match status" value="1"/>
</dbReference>
<protein>
    <recommendedName>
        <fullName evidence="3">UTP--glucose-1-phosphate uridylyltransferase</fullName>
        <ecNumber evidence="3">2.7.7.9</ecNumber>
    </recommendedName>
    <alternativeName>
        <fullName evidence="6">UDP-glucose pyrophosphorylase</fullName>
    </alternativeName>
</protein>
<dbReference type="InterPro" id="IPR002618">
    <property type="entry name" value="UDPGP_fam"/>
</dbReference>
<evidence type="ECO:0000313" key="9">
    <source>
        <dbReference type="Proteomes" id="UP000020467"/>
    </source>
</evidence>
<evidence type="ECO:0000256" key="4">
    <source>
        <dbReference type="ARBA" id="ARBA00022679"/>
    </source>
</evidence>
<evidence type="ECO:0000256" key="2">
    <source>
        <dbReference type="ARBA" id="ARBA00010401"/>
    </source>
</evidence>
<evidence type="ECO:0000256" key="1">
    <source>
        <dbReference type="ARBA" id="ARBA00003449"/>
    </source>
</evidence>